<feature type="domain" description="Myb-like" evidence="7">
    <location>
        <begin position="129"/>
        <end position="181"/>
    </location>
</feature>
<feature type="region of interest" description="Disordered" evidence="6">
    <location>
        <begin position="1110"/>
        <end position="1170"/>
    </location>
</feature>
<name>A0A3B4AQ23_9GOBI</name>
<evidence type="ECO:0000256" key="2">
    <source>
        <dbReference type="ARBA" id="ARBA00023125"/>
    </source>
</evidence>
<evidence type="ECO:0000256" key="1">
    <source>
        <dbReference type="ARBA" id="ARBA00023015"/>
    </source>
</evidence>
<feature type="compositionally biased region" description="Acidic residues" evidence="6">
    <location>
        <begin position="1116"/>
        <end position="1128"/>
    </location>
</feature>
<protein>
    <recommendedName>
        <fullName evidence="11">Small nuclear RNA activating complex, polypeptide 4</fullName>
    </recommendedName>
</protein>
<dbReference type="AlphaFoldDB" id="A0A3B4AQ23"/>
<organism evidence="9 10">
    <name type="scientific">Periophthalmus magnuspinnatus</name>
    <dbReference type="NCBI Taxonomy" id="409849"/>
    <lineage>
        <taxon>Eukaryota</taxon>
        <taxon>Metazoa</taxon>
        <taxon>Chordata</taxon>
        <taxon>Craniata</taxon>
        <taxon>Vertebrata</taxon>
        <taxon>Euteleostomi</taxon>
        <taxon>Actinopterygii</taxon>
        <taxon>Neopterygii</taxon>
        <taxon>Teleostei</taxon>
        <taxon>Neoteleostei</taxon>
        <taxon>Acanthomorphata</taxon>
        <taxon>Gobiaria</taxon>
        <taxon>Gobiiformes</taxon>
        <taxon>Gobioidei</taxon>
        <taxon>Gobiidae</taxon>
        <taxon>Oxudercinae</taxon>
        <taxon>Periophthalmus</taxon>
    </lineage>
</organism>
<evidence type="ECO:0000313" key="10">
    <source>
        <dbReference type="Proteomes" id="UP000261520"/>
    </source>
</evidence>
<evidence type="ECO:0000256" key="6">
    <source>
        <dbReference type="SAM" id="MobiDB-lite"/>
    </source>
</evidence>
<dbReference type="PANTHER" id="PTHR46621">
    <property type="entry name" value="SNRNA-ACTIVATING PROTEIN COMPLEX SUBUNIT 4"/>
    <property type="match status" value="1"/>
</dbReference>
<feature type="region of interest" description="Disordered" evidence="6">
    <location>
        <begin position="818"/>
        <end position="881"/>
    </location>
</feature>
<dbReference type="PROSITE" id="PS50090">
    <property type="entry name" value="MYB_LIKE"/>
    <property type="match status" value="4"/>
</dbReference>
<evidence type="ECO:0000256" key="3">
    <source>
        <dbReference type="ARBA" id="ARBA00023163"/>
    </source>
</evidence>
<keyword evidence="4" id="KW-0539">Nucleus</keyword>
<dbReference type="GO" id="GO:0001006">
    <property type="term" value="F:RNA polymerase III type 3 promoter sequence-specific DNA binding"/>
    <property type="evidence" value="ECO:0007669"/>
    <property type="project" value="TreeGrafter"/>
</dbReference>
<feature type="domain" description="HTH myb-type" evidence="8">
    <location>
        <begin position="237"/>
        <end position="292"/>
    </location>
</feature>
<keyword evidence="2" id="KW-0238">DNA-binding</keyword>
<dbReference type="SMART" id="SM00717">
    <property type="entry name" value="SANT"/>
    <property type="match status" value="4"/>
</dbReference>
<feature type="domain" description="Myb-like" evidence="7">
    <location>
        <begin position="182"/>
        <end position="236"/>
    </location>
</feature>
<feature type="compositionally biased region" description="Polar residues" evidence="6">
    <location>
        <begin position="745"/>
        <end position="775"/>
    </location>
</feature>
<feature type="compositionally biased region" description="Polar residues" evidence="6">
    <location>
        <begin position="818"/>
        <end position="831"/>
    </location>
</feature>
<dbReference type="PROSITE" id="PS51294">
    <property type="entry name" value="HTH_MYB"/>
    <property type="match status" value="3"/>
</dbReference>
<dbReference type="Pfam" id="PF13921">
    <property type="entry name" value="Myb_DNA-bind_6"/>
    <property type="match status" value="1"/>
</dbReference>
<dbReference type="Proteomes" id="UP000261520">
    <property type="component" value="Unplaced"/>
</dbReference>
<dbReference type="GO" id="GO:0042795">
    <property type="term" value="P:snRNA transcription by RNA polymerase II"/>
    <property type="evidence" value="ECO:0007669"/>
    <property type="project" value="TreeGrafter"/>
</dbReference>
<evidence type="ECO:0000259" key="7">
    <source>
        <dbReference type="PROSITE" id="PS50090"/>
    </source>
</evidence>
<sequence length="1170" mass="130653">MSVGGESLEEQRRRLQREVQLLEQSLNTADLTQLSSDSGNGLNMFQSEMELPPSLESCLQMNLVYQQVIQETLEQLERLLQQNDKQEKKEEELIGDRFADVDWDRISNIDFEGSREPGDLQCFWQNFLHPVINKKRWSDEEISKLKELSLKNQERDWTRTSEELGTNRTAFMCLQTYQRFGSKSLRKRTWTREEDAQLRALVDKMRIGNFIPYTQMCYFMEDRLPGQLLYRWSQVLDPKLKRGPWSPEEDQLLLAAIEKYGAKHWWKIRYEVPGRTDCACRDRYYDCLKPDNKKGPFDERENLMLRNLVQKHGYGRWSKIAAEIPNRTDAQCMRAYKKLLTEAGIYRHKETREGSKETGEEMRRREKVTAKDTEKTTKRERNEAEEEPNKLGKETVKEEGEMRRRQSEDSSLALRSQVTAAASQGGHLTRAHFRTVFCVFSLCLCGVCVFSLCLCGVCVFSLCLCGCPLDSLISSIKPKMLHGSTLTLSVVSTCHSPLPPCVHRGRRLTEMSLSYRLQAVMVPWVGHVIVKEPTQELPRPREGLNQGSSKTGPGPNRDLSSSSLFRFFLHVLRVDAEGCKRTIEERRRRAELRSRTVADILKMKQIKQEVTRPSLLGPAPLQTSHAPPQAGHMYLPVLLSHNVAQSQNVRLAPPPGTQSSAPLVTPQNMQVLMHFSPNSLSPQTLFTVAPSVWTQHGQVPTSSSSSPLPPLPTFSSCPLPPLPSSSSSSEAVIVSAAATKGAPPSSETQNVRPAPPSFTQSSSSLLTAPPQNVQGFLTLPPNPTSSLAPPSVFTVMAPGWTQHGRHASSPLQSLSAKTQNVLPNSPNSLQNVRPLPFLSPSKKQNVRPLPFLSPSKRQNKKRLSSEKKHSSKRRKTQESSTAAISLLPTSLPSAPLPPTSLPSAPLPPTFVLLPPFLTSYTPLSSNPPLNSSNVPFPRPLAPLLPPNASLPSSLAPSSPSPFSFTQTQNPPITNPPITSQNSSGVLLTELCDWLGAGQHELKQVSHWLRGERGVSVEGSTVALPYLPPFICNLKALKTLLQKRAELHKNAVRLLPKTQPTQTEEEELTEAVRQIVREHLGSHPAHQLLKARFLSIFTLPALLASLQPITEQHDSEEPITDQQENEEPITDQQEAEGKGPKESQKKQTTSGRWTATALTQTSETPPPTEDA</sequence>
<feature type="domain" description="Myb-like" evidence="7">
    <location>
        <begin position="289"/>
        <end position="340"/>
    </location>
</feature>
<reference evidence="9" key="2">
    <citation type="submission" date="2025-09" db="UniProtKB">
        <authorList>
            <consortium name="Ensembl"/>
        </authorList>
    </citation>
    <scope>IDENTIFICATION</scope>
</reference>
<dbReference type="GO" id="GO:0042796">
    <property type="term" value="P:snRNA transcription by RNA polymerase III"/>
    <property type="evidence" value="ECO:0007669"/>
    <property type="project" value="TreeGrafter"/>
</dbReference>
<feature type="compositionally biased region" description="Basic and acidic residues" evidence="6">
    <location>
        <begin position="350"/>
        <end position="408"/>
    </location>
</feature>
<feature type="region of interest" description="Disordered" evidence="6">
    <location>
        <begin position="350"/>
        <end position="413"/>
    </location>
</feature>
<reference evidence="9" key="1">
    <citation type="submission" date="2025-08" db="UniProtKB">
        <authorList>
            <consortium name="Ensembl"/>
        </authorList>
    </citation>
    <scope>IDENTIFICATION</scope>
</reference>
<dbReference type="PANTHER" id="PTHR46621:SF1">
    <property type="entry name" value="SNRNA-ACTIVATING PROTEIN COMPLEX SUBUNIT 4"/>
    <property type="match status" value="1"/>
</dbReference>
<dbReference type="CDD" id="cd00167">
    <property type="entry name" value="SANT"/>
    <property type="match status" value="2"/>
</dbReference>
<keyword evidence="5" id="KW-0175">Coiled coil</keyword>
<feature type="coiled-coil region" evidence="5">
    <location>
        <begin position="62"/>
        <end position="96"/>
    </location>
</feature>
<dbReference type="Gene3D" id="1.10.10.60">
    <property type="entry name" value="Homeodomain-like"/>
    <property type="match status" value="3"/>
</dbReference>
<feature type="region of interest" description="Disordered" evidence="6">
    <location>
        <begin position="737"/>
        <end position="782"/>
    </location>
</feature>
<dbReference type="GO" id="GO:0019185">
    <property type="term" value="C:snRNA-activating protein complex"/>
    <property type="evidence" value="ECO:0007669"/>
    <property type="project" value="TreeGrafter"/>
</dbReference>
<proteinExistence type="predicted"/>
<feature type="domain" description="HTH myb-type" evidence="8">
    <location>
        <begin position="293"/>
        <end position="343"/>
    </location>
</feature>
<keyword evidence="10" id="KW-1185">Reference proteome</keyword>
<dbReference type="Pfam" id="PF00249">
    <property type="entry name" value="Myb_DNA-binding"/>
    <property type="match status" value="2"/>
</dbReference>
<keyword evidence="1" id="KW-0805">Transcription regulation</keyword>
<dbReference type="SUPFAM" id="SSF46689">
    <property type="entry name" value="Homeodomain-like"/>
    <property type="match status" value="3"/>
</dbReference>
<keyword evidence="3" id="KW-0804">Transcription</keyword>
<feature type="region of interest" description="Disordered" evidence="6">
    <location>
        <begin position="536"/>
        <end position="557"/>
    </location>
</feature>
<dbReference type="InterPro" id="IPR051575">
    <property type="entry name" value="Myb-like_DNA-bd"/>
</dbReference>
<evidence type="ECO:0000256" key="5">
    <source>
        <dbReference type="SAM" id="Coils"/>
    </source>
</evidence>
<feature type="domain" description="Myb-like" evidence="7">
    <location>
        <begin position="237"/>
        <end position="288"/>
    </location>
</feature>
<accession>A0A3B4AQ23</accession>
<dbReference type="Ensembl" id="ENSPMGT00000019949.1">
    <property type="protein sequence ID" value="ENSPMGP00000018704.1"/>
    <property type="gene ID" value="ENSPMGG00000015256.1"/>
</dbReference>
<dbReference type="InterPro" id="IPR001005">
    <property type="entry name" value="SANT/Myb"/>
</dbReference>
<dbReference type="STRING" id="409849.ENSPMGP00000018704"/>
<feature type="compositionally biased region" description="Basic and acidic residues" evidence="6">
    <location>
        <begin position="1134"/>
        <end position="1144"/>
    </location>
</feature>
<evidence type="ECO:0000313" key="9">
    <source>
        <dbReference type="Ensembl" id="ENSPMGP00000018704.1"/>
    </source>
</evidence>
<feature type="coiled-coil region" evidence="5">
    <location>
        <begin position="5"/>
        <end position="32"/>
    </location>
</feature>
<evidence type="ECO:0000259" key="8">
    <source>
        <dbReference type="PROSITE" id="PS51294"/>
    </source>
</evidence>
<evidence type="ECO:0008006" key="11">
    <source>
        <dbReference type="Google" id="ProtNLM"/>
    </source>
</evidence>
<feature type="compositionally biased region" description="Polar residues" evidence="6">
    <location>
        <begin position="1145"/>
        <end position="1162"/>
    </location>
</feature>
<dbReference type="GO" id="GO:0000978">
    <property type="term" value="F:RNA polymerase II cis-regulatory region sequence-specific DNA binding"/>
    <property type="evidence" value="ECO:0007669"/>
    <property type="project" value="TreeGrafter"/>
</dbReference>
<dbReference type="InterPro" id="IPR009057">
    <property type="entry name" value="Homeodomain-like_sf"/>
</dbReference>
<evidence type="ECO:0000256" key="4">
    <source>
        <dbReference type="ARBA" id="ARBA00023242"/>
    </source>
</evidence>
<dbReference type="InterPro" id="IPR017930">
    <property type="entry name" value="Myb_dom"/>
</dbReference>
<feature type="domain" description="HTH myb-type" evidence="8">
    <location>
        <begin position="182"/>
        <end position="236"/>
    </location>
</feature>